<dbReference type="AlphaFoldDB" id="A0A414I7R1"/>
<dbReference type="Pfam" id="PF12687">
    <property type="entry name" value="DUF3801"/>
    <property type="match status" value="1"/>
</dbReference>
<name>A0A414I7R1_9FIRM</name>
<feature type="region of interest" description="Disordered" evidence="1">
    <location>
        <begin position="34"/>
        <end position="57"/>
    </location>
</feature>
<dbReference type="Proteomes" id="UP000284644">
    <property type="component" value="Unassembled WGS sequence"/>
</dbReference>
<evidence type="ECO:0000256" key="1">
    <source>
        <dbReference type="SAM" id="MobiDB-lite"/>
    </source>
</evidence>
<gene>
    <name evidence="2" type="ORF">DW767_08730</name>
</gene>
<proteinExistence type="predicted"/>
<evidence type="ECO:0000313" key="3">
    <source>
        <dbReference type="Proteomes" id="UP000284644"/>
    </source>
</evidence>
<organism evidence="2 3">
    <name type="scientific">Blautia obeum</name>
    <dbReference type="NCBI Taxonomy" id="40520"/>
    <lineage>
        <taxon>Bacteria</taxon>
        <taxon>Bacillati</taxon>
        <taxon>Bacillota</taxon>
        <taxon>Clostridia</taxon>
        <taxon>Lachnospirales</taxon>
        <taxon>Lachnospiraceae</taxon>
        <taxon>Blautia</taxon>
    </lineage>
</organism>
<evidence type="ECO:0000313" key="2">
    <source>
        <dbReference type="EMBL" id="RHE12436.1"/>
    </source>
</evidence>
<comment type="caution">
    <text evidence="2">The sequence shown here is derived from an EMBL/GenBank/DDBJ whole genome shotgun (WGS) entry which is preliminary data.</text>
</comment>
<feature type="compositionally biased region" description="Basic residues" evidence="1">
    <location>
        <begin position="45"/>
        <end position="57"/>
    </location>
</feature>
<dbReference type="EMBL" id="QSJW01000005">
    <property type="protein sequence ID" value="RHE12436.1"/>
    <property type="molecule type" value="Genomic_DNA"/>
</dbReference>
<dbReference type="RefSeq" id="WP_118045359.1">
    <property type="nucleotide sequence ID" value="NZ_QSFL01000003.1"/>
</dbReference>
<feature type="compositionally biased region" description="Basic and acidic residues" evidence="1">
    <location>
        <begin position="153"/>
        <end position="167"/>
    </location>
</feature>
<accession>A0A414I7R1</accession>
<sequence>MQEEVTNKTVALCIRTTKLTADVLKSAMRAYLRSHSQKSNEKKQAKIQKKNQPKQGKIKVKELAAQNAGMTNIEITNKNIRSFEKYARQYGVNFALKKDRTKNPPVYLVFFKGRDQDAINAAFREFSAKSVQKANKMSIHQKLLKNKNIAKQSKKDKVKEMHQTQER</sequence>
<dbReference type="InterPro" id="IPR024234">
    <property type="entry name" value="DUF3801"/>
</dbReference>
<reference evidence="2 3" key="1">
    <citation type="submission" date="2018-08" db="EMBL/GenBank/DDBJ databases">
        <title>A genome reference for cultivated species of the human gut microbiota.</title>
        <authorList>
            <person name="Zou Y."/>
            <person name="Xue W."/>
            <person name="Luo G."/>
        </authorList>
    </citation>
    <scope>NUCLEOTIDE SEQUENCE [LARGE SCALE GENOMIC DNA]</scope>
    <source>
        <strain evidence="2 3">AM29-25AC</strain>
    </source>
</reference>
<protein>
    <submittedName>
        <fullName evidence="2">PcfB family protein</fullName>
    </submittedName>
</protein>
<feature type="region of interest" description="Disordered" evidence="1">
    <location>
        <begin position="146"/>
        <end position="167"/>
    </location>
</feature>